<reference evidence="8 9" key="1">
    <citation type="submission" date="2019-10" db="EMBL/GenBank/DDBJ databases">
        <title>Three novel species isolated from a subtropical stream in China.</title>
        <authorList>
            <person name="Lu H."/>
        </authorList>
    </citation>
    <scope>NUCLEOTIDE SEQUENCE [LARGE SCALE GENOMIC DNA]</scope>
    <source>
        <strain evidence="8 9">FT13W</strain>
    </source>
</reference>
<dbReference type="Gene3D" id="3.30.1490.190">
    <property type="match status" value="1"/>
</dbReference>
<dbReference type="GO" id="GO:0003700">
    <property type="term" value="F:DNA-binding transcription factor activity"/>
    <property type="evidence" value="ECO:0007669"/>
    <property type="project" value="InterPro"/>
</dbReference>
<dbReference type="Proteomes" id="UP000468717">
    <property type="component" value="Unassembled WGS sequence"/>
</dbReference>
<dbReference type="Pfam" id="PF01475">
    <property type="entry name" value="FUR"/>
    <property type="match status" value="1"/>
</dbReference>
<dbReference type="Gene3D" id="1.10.10.10">
    <property type="entry name" value="Winged helix-like DNA-binding domain superfamily/Winged helix DNA-binding domain"/>
    <property type="match status" value="1"/>
</dbReference>
<feature type="binding site" evidence="7">
    <location>
        <position position="147"/>
    </location>
    <ligand>
        <name>Zn(2+)</name>
        <dbReference type="ChEBI" id="CHEBI:29105"/>
    </ligand>
</feature>
<dbReference type="InterPro" id="IPR043135">
    <property type="entry name" value="Fur_C"/>
</dbReference>
<sequence length="165" mass="18128">MQDIPYQGDGRVFDSLRAVRLRPTSARICILQVLTGTQRQAMNAESIYQQLLHIGIAVSLGTIYRVLKEMEQAGLLLREREASASGNKARYLIKPERVAADSCYLVCRVCERSVLVQDAPLVEQLRQAAAVHGMEIGANVLSVQMRCSQCAEDAQAGRGRALRAG</sequence>
<dbReference type="RefSeq" id="WP_152283028.1">
    <property type="nucleotide sequence ID" value="NZ_WFLI01000014.1"/>
</dbReference>
<organism evidence="8 9">
    <name type="scientific">Janthinobacterium violaceinigrum</name>
    <dbReference type="NCBI Taxonomy" id="2654252"/>
    <lineage>
        <taxon>Bacteria</taxon>
        <taxon>Pseudomonadati</taxon>
        <taxon>Pseudomonadota</taxon>
        <taxon>Betaproteobacteria</taxon>
        <taxon>Burkholderiales</taxon>
        <taxon>Oxalobacteraceae</taxon>
        <taxon>Janthinobacterium</taxon>
    </lineage>
</organism>
<evidence type="ECO:0000256" key="3">
    <source>
        <dbReference type="ARBA" id="ARBA00022833"/>
    </source>
</evidence>
<comment type="similarity">
    <text evidence="1">Belongs to the Fur family.</text>
</comment>
<name>A0A6I1IJ87_9BURK</name>
<dbReference type="GO" id="GO:0045892">
    <property type="term" value="P:negative regulation of DNA-templated transcription"/>
    <property type="evidence" value="ECO:0007669"/>
    <property type="project" value="TreeGrafter"/>
</dbReference>
<keyword evidence="5" id="KW-0238">DNA-binding</keyword>
<keyword evidence="9" id="KW-1185">Reference proteome</keyword>
<dbReference type="InterPro" id="IPR036388">
    <property type="entry name" value="WH-like_DNA-bd_sf"/>
</dbReference>
<dbReference type="InterPro" id="IPR002481">
    <property type="entry name" value="FUR"/>
</dbReference>
<evidence type="ECO:0000313" key="8">
    <source>
        <dbReference type="EMBL" id="KAB8064251.1"/>
    </source>
</evidence>
<comment type="caution">
    <text evidence="8">The sequence shown here is derived from an EMBL/GenBank/DDBJ whole genome shotgun (WGS) entry which is preliminary data.</text>
</comment>
<keyword evidence="3 7" id="KW-0862">Zinc</keyword>
<dbReference type="SUPFAM" id="SSF46785">
    <property type="entry name" value="Winged helix' DNA-binding domain"/>
    <property type="match status" value="1"/>
</dbReference>
<dbReference type="GO" id="GO:0000976">
    <property type="term" value="F:transcription cis-regulatory region binding"/>
    <property type="evidence" value="ECO:0007669"/>
    <property type="project" value="TreeGrafter"/>
</dbReference>
<evidence type="ECO:0000313" key="9">
    <source>
        <dbReference type="Proteomes" id="UP000468717"/>
    </source>
</evidence>
<keyword evidence="2" id="KW-0678">Repressor</keyword>
<evidence type="ECO:0000256" key="7">
    <source>
        <dbReference type="PIRSR" id="PIRSR602481-1"/>
    </source>
</evidence>
<feature type="binding site" evidence="7">
    <location>
        <position position="150"/>
    </location>
    <ligand>
        <name>Zn(2+)</name>
        <dbReference type="ChEBI" id="CHEBI:29105"/>
    </ligand>
</feature>
<protein>
    <submittedName>
        <fullName evidence="8">Uncharacterized protein</fullName>
    </submittedName>
</protein>
<comment type="cofactor">
    <cofactor evidence="7">
        <name>Zn(2+)</name>
        <dbReference type="ChEBI" id="CHEBI:29105"/>
    </cofactor>
    <text evidence="7">Binds 1 zinc ion per subunit.</text>
</comment>
<keyword evidence="6" id="KW-0804">Transcription</keyword>
<dbReference type="GO" id="GO:1900376">
    <property type="term" value="P:regulation of secondary metabolite biosynthetic process"/>
    <property type="evidence" value="ECO:0007669"/>
    <property type="project" value="TreeGrafter"/>
</dbReference>
<gene>
    <name evidence="8" type="ORF">GCN75_13750</name>
</gene>
<dbReference type="PANTHER" id="PTHR33202:SF7">
    <property type="entry name" value="FERRIC UPTAKE REGULATION PROTEIN"/>
    <property type="match status" value="1"/>
</dbReference>
<evidence type="ECO:0000256" key="1">
    <source>
        <dbReference type="ARBA" id="ARBA00007957"/>
    </source>
</evidence>
<feature type="binding site" evidence="7">
    <location>
        <position position="107"/>
    </location>
    <ligand>
        <name>Zn(2+)</name>
        <dbReference type="ChEBI" id="CHEBI:29105"/>
    </ligand>
</feature>
<keyword evidence="7" id="KW-0479">Metal-binding</keyword>
<proteinExistence type="inferred from homology"/>
<dbReference type="InterPro" id="IPR036390">
    <property type="entry name" value="WH_DNA-bd_sf"/>
</dbReference>
<dbReference type="EMBL" id="WFLI01000014">
    <property type="protein sequence ID" value="KAB8064251.1"/>
    <property type="molecule type" value="Genomic_DNA"/>
</dbReference>
<feature type="binding site" evidence="7">
    <location>
        <position position="110"/>
    </location>
    <ligand>
        <name>Zn(2+)</name>
        <dbReference type="ChEBI" id="CHEBI:29105"/>
    </ligand>
</feature>
<dbReference type="AlphaFoldDB" id="A0A6I1IJ87"/>
<evidence type="ECO:0000256" key="4">
    <source>
        <dbReference type="ARBA" id="ARBA00023015"/>
    </source>
</evidence>
<evidence type="ECO:0000256" key="6">
    <source>
        <dbReference type="ARBA" id="ARBA00023163"/>
    </source>
</evidence>
<dbReference type="GO" id="GO:0008270">
    <property type="term" value="F:zinc ion binding"/>
    <property type="evidence" value="ECO:0007669"/>
    <property type="project" value="TreeGrafter"/>
</dbReference>
<keyword evidence="4" id="KW-0805">Transcription regulation</keyword>
<evidence type="ECO:0000256" key="2">
    <source>
        <dbReference type="ARBA" id="ARBA00022491"/>
    </source>
</evidence>
<dbReference type="PANTHER" id="PTHR33202">
    <property type="entry name" value="ZINC UPTAKE REGULATION PROTEIN"/>
    <property type="match status" value="1"/>
</dbReference>
<evidence type="ECO:0000256" key="5">
    <source>
        <dbReference type="ARBA" id="ARBA00023125"/>
    </source>
</evidence>
<accession>A0A6I1IJ87</accession>